<evidence type="ECO:0000256" key="5">
    <source>
        <dbReference type="ARBA" id="ARBA00023015"/>
    </source>
</evidence>
<sequence length="452" mass="51396">MPEQDLVFLIDDEQAVRMAIAQTLELEDFQVCEFAAADQVTDKLSIDWPGVIVSDINLPGMSGLDLFNAVQKIDAEIPFILITGHGDISMAVNAIRDGAYDFIEKPFSNDDFIEVVRRASEKRRLTLENRNLRLELAAQNAPGPRIIGNTPGIHRLRQALLHVADTGADILIQGETGTGKEMVARYIHEHSQRRTHPFVAINCGAVPDSIMESELFGHEKGAFTDAKTQRIGKIEHANGGTLFLDEIESMPMSMQIRLLRVLEERKVERLGSNKAIDLDLRILAATKVDLKELSETGVFREDLYYRLNVVRVDIPPLRERKDDIPLLWQHFCLVATAQYKRESEPLSAARMHSLMSYDWPGNVRELRNLAERYVLMGEAGSFEFDQIIINENNPGFMTLPEQVERFEKTLLEQELMRQKGSIKDTMDALGLPRKTLYDKMRKYGLDKDLYKQ</sequence>
<dbReference type="FunFam" id="3.40.50.2300:FF:000018">
    <property type="entry name" value="DNA-binding transcriptional regulator NtrC"/>
    <property type="match status" value="1"/>
</dbReference>
<dbReference type="Pfam" id="PF02954">
    <property type="entry name" value="HTH_8"/>
    <property type="match status" value="1"/>
</dbReference>
<dbReference type="EMBL" id="VFRR01000014">
    <property type="protein sequence ID" value="TPE51828.1"/>
    <property type="molecule type" value="Genomic_DNA"/>
</dbReference>
<dbReference type="InterPro" id="IPR025944">
    <property type="entry name" value="Sigma_54_int_dom_CS"/>
</dbReference>
<dbReference type="InterPro" id="IPR002078">
    <property type="entry name" value="Sigma_54_int"/>
</dbReference>
<dbReference type="Pfam" id="PF25601">
    <property type="entry name" value="AAA_lid_14"/>
    <property type="match status" value="1"/>
</dbReference>
<name>A0A501WR39_9GAMM</name>
<protein>
    <submittedName>
        <fullName evidence="11">Sigma-54-dependent Fis family transcriptional regulator</fullName>
    </submittedName>
</protein>
<keyword evidence="12" id="KW-1185">Reference proteome</keyword>
<keyword evidence="4" id="KW-0902">Two-component regulatory system</keyword>
<dbReference type="InterPro" id="IPR001789">
    <property type="entry name" value="Sig_transdc_resp-reg_receiver"/>
</dbReference>
<dbReference type="InterPro" id="IPR009057">
    <property type="entry name" value="Homeodomain-like_sf"/>
</dbReference>
<proteinExistence type="predicted"/>
<dbReference type="Proteomes" id="UP000315901">
    <property type="component" value="Unassembled WGS sequence"/>
</dbReference>
<dbReference type="Pfam" id="PF00158">
    <property type="entry name" value="Sigma54_activat"/>
    <property type="match status" value="1"/>
</dbReference>
<keyword evidence="7" id="KW-0804">Transcription</keyword>
<dbReference type="InterPro" id="IPR011006">
    <property type="entry name" value="CheY-like_superfamily"/>
</dbReference>
<keyword evidence="2" id="KW-0547">Nucleotide-binding</keyword>
<evidence type="ECO:0000313" key="11">
    <source>
        <dbReference type="EMBL" id="TPE51828.1"/>
    </source>
</evidence>
<dbReference type="Gene3D" id="1.10.8.60">
    <property type="match status" value="1"/>
</dbReference>
<dbReference type="GO" id="GO:0006355">
    <property type="term" value="P:regulation of DNA-templated transcription"/>
    <property type="evidence" value="ECO:0007669"/>
    <property type="project" value="InterPro"/>
</dbReference>
<keyword evidence="1 8" id="KW-0597">Phosphoprotein</keyword>
<dbReference type="PROSITE" id="PS00688">
    <property type="entry name" value="SIGMA54_INTERACT_3"/>
    <property type="match status" value="1"/>
</dbReference>
<dbReference type="InterPro" id="IPR025943">
    <property type="entry name" value="Sigma_54_int_dom_ATP-bd_2"/>
</dbReference>
<evidence type="ECO:0000256" key="8">
    <source>
        <dbReference type="PROSITE-ProRule" id="PRU00169"/>
    </source>
</evidence>
<dbReference type="RefSeq" id="WP_140588516.1">
    <property type="nucleotide sequence ID" value="NZ_VFRR01000014.1"/>
</dbReference>
<dbReference type="InterPro" id="IPR058031">
    <property type="entry name" value="AAA_lid_NorR"/>
</dbReference>
<dbReference type="AlphaFoldDB" id="A0A501WR39"/>
<feature type="domain" description="Response regulatory" evidence="10">
    <location>
        <begin position="6"/>
        <end position="120"/>
    </location>
</feature>
<keyword evidence="5" id="KW-0805">Transcription regulation</keyword>
<keyword evidence="6" id="KW-0238">DNA-binding</keyword>
<dbReference type="PANTHER" id="PTHR32071:SF57">
    <property type="entry name" value="C4-DICARBOXYLATE TRANSPORT TRANSCRIPTIONAL REGULATORY PROTEIN DCTD"/>
    <property type="match status" value="1"/>
</dbReference>
<dbReference type="SUPFAM" id="SSF46689">
    <property type="entry name" value="Homeodomain-like"/>
    <property type="match status" value="1"/>
</dbReference>
<dbReference type="PROSITE" id="PS00675">
    <property type="entry name" value="SIGMA54_INTERACT_1"/>
    <property type="match status" value="1"/>
</dbReference>
<feature type="domain" description="Sigma-54 factor interaction" evidence="9">
    <location>
        <begin position="146"/>
        <end position="375"/>
    </location>
</feature>
<dbReference type="SMART" id="SM00448">
    <property type="entry name" value="REC"/>
    <property type="match status" value="1"/>
</dbReference>
<evidence type="ECO:0000256" key="7">
    <source>
        <dbReference type="ARBA" id="ARBA00023163"/>
    </source>
</evidence>
<dbReference type="Gene3D" id="1.10.10.60">
    <property type="entry name" value="Homeodomain-like"/>
    <property type="match status" value="1"/>
</dbReference>
<dbReference type="PROSITE" id="PS00676">
    <property type="entry name" value="SIGMA54_INTERACT_2"/>
    <property type="match status" value="1"/>
</dbReference>
<dbReference type="InterPro" id="IPR003593">
    <property type="entry name" value="AAA+_ATPase"/>
</dbReference>
<dbReference type="CDD" id="cd17549">
    <property type="entry name" value="REC_DctD-like"/>
    <property type="match status" value="1"/>
</dbReference>
<evidence type="ECO:0000259" key="9">
    <source>
        <dbReference type="PROSITE" id="PS50045"/>
    </source>
</evidence>
<dbReference type="InterPro" id="IPR002197">
    <property type="entry name" value="HTH_Fis"/>
</dbReference>
<dbReference type="OrthoDB" id="9804019at2"/>
<dbReference type="SMART" id="SM00382">
    <property type="entry name" value="AAA"/>
    <property type="match status" value="1"/>
</dbReference>
<dbReference type="PROSITE" id="PS50110">
    <property type="entry name" value="RESPONSE_REGULATORY"/>
    <property type="match status" value="1"/>
</dbReference>
<dbReference type="Gene3D" id="3.40.50.300">
    <property type="entry name" value="P-loop containing nucleotide triphosphate hydrolases"/>
    <property type="match status" value="1"/>
</dbReference>
<dbReference type="GO" id="GO:0000160">
    <property type="term" value="P:phosphorelay signal transduction system"/>
    <property type="evidence" value="ECO:0007669"/>
    <property type="project" value="UniProtKB-KW"/>
</dbReference>
<evidence type="ECO:0000256" key="6">
    <source>
        <dbReference type="ARBA" id="ARBA00023125"/>
    </source>
</evidence>
<evidence type="ECO:0000256" key="3">
    <source>
        <dbReference type="ARBA" id="ARBA00022840"/>
    </source>
</evidence>
<dbReference type="SUPFAM" id="SSF52172">
    <property type="entry name" value="CheY-like"/>
    <property type="match status" value="1"/>
</dbReference>
<dbReference type="SUPFAM" id="SSF52540">
    <property type="entry name" value="P-loop containing nucleoside triphosphate hydrolases"/>
    <property type="match status" value="1"/>
</dbReference>
<organism evidence="11 12">
    <name type="scientific">Maribrevibacterium harenarium</name>
    <dbReference type="NCBI Taxonomy" id="2589817"/>
    <lineage>
        <taxon>Bacteria</taxon>
        <taxon>Pseudomonadati</taxon>
        <taxon>Pseudomonadota</taxon>
        <taxon>Gammaproteobacteria</taxon>
        <taxon>Oceanospirillales</taxon>
        <taxon>Oceanospirillaceae</taxon>
        <taxon>Maribrevibacterium</taxon>
    </lineage>
</organism>
<dbReference type="Gene3D" id="3.40.50.2300">
    <property type="match status" value="1"/>
</dbReference>
<dbReference type="InterPro" id="IPR027417">
    <property type="entry name" value="P-loop_NTPase"/>
</dbReference>
<comment type="caution">
    <text evidence="11">The sequence shown here is derived from an EMBL/GenBank/DDBJ whole genome shotgun (WGS) entry which is preliminary data.</text>
</comment>
<dbReference type="Pfam" id="PF00072">
    <property type="entry name" value="Response_reg"/>
    <property type="match status" value="1"/>
</dbReference>
<gene>
    <name evidence="11" type="ORF">FJM67_08805</name>
</gene>
<evidence type="ECO:0000313" key="12">
    <source>
        <dbReference type="Proteomes" id="UP000315901"/>
    </source>
</evidence>
<evidence type="ECO:0000256" key="4">
    <source>
        <dbReference type="ARBA" id="ARBA00023012"/>
    </source>
</evidence>
<dbReference type="FunFam" id="3.40.50.300:FF:000006">
    <property type="entry name" value="DNA-binding transcriptional regulator NtrC"/>
    <property type="match status" value="1"/>
</dbReference>
<reference evidence="11 12" key="1">
    <citation type="submission" date="2019-06" db="EMBL/GenBank/DDBJ databases">
        <title>A novel bacterium of genus Marinomonas, isolated from coastal sand.</title>
        <authorList>
            <person name="Huang H."/>
            <person name="Mo K."/>
            <person name="Hu Y."/>
        </authorList>
    </citation>
    <scope>NUCLEOTIDE SEQUENCE [LARGE SCALE GENOMIC DNA]</scope>
    <source>
        <strain evidence="11 12">HB171799</strain>
    </source>
</reference>
<dbReference type="PANTHER" id="PTHR32071">
    <property type="entry name" value="TRANSCRIPTIONAL REGULATORY PROTEIN"/>
    <property type="match status" value="1"/>
</dbReference>
<keyword evidence="3" id="KW-0067">ATP-binding</keyword>
<dbReference type="InterPro" id="IPR025662">
    <property type="entry name" value="Sigma_54_int_dom_ATP-bd_1"/>
</dbReference>
<dbReference type="CDD" id="cd00009">
    <property type="entry name" value="AAA"/>
    <property type="match status" value="1"/>
</dbReference>
<accession>A0A501WR39</accession>
<evidence type="ECO:0000259" key="10">
    <source>
        <dbReference type="PROSITE" id="PS50110"/>
    </source>
</evidence>
<evidence type="ECO:0000256" key="2">
    <source>
        <dbReference type="ARBA" id="ARBA00022741"/>
    </source>
</evidence>
<dbReference type="PROSITE" id="PS50045">
    <property type="entry name" value="SIGMA54_INTERACT_4"/>
    <property type="match status" value="1"/>
</dbReference>
<feature type="modified residue" description="4-aspartylphosphate" evidence="8">
    <location>
        <position position="55"/>
    </location>
</feature>
<dbReference type="GO" id="GO:0043565">
    <property type="term" value="F:sequence-specific DNA binding"/>
    <property type="evidence" value="ECO:0007669"/>
    <property type="project" value="InterPro"/>
</dbReference>
<evidence type="ECO:0000256" key="1">
    <source>
        <dbReference type="ARBA" id="ARBA00022553"/>
    </source>
</evidence>
<dbReference type="GO" id="GO:0005524">
    <property type="term" value="F:ATP binding"/>
    <property type="evidence" value="ECO:0007669"/>
    <property type="project" value="UniProtKB-KW"/>
</dbReference>